<evidence type="ECO:0000313" key="2">
    <source>
        <dbReference type="EMBL" id="ETO20350.1"/>
    </source>
</evidence>
<evidence type="ECO:0000313" key="3">
    <source>
        <dbReference type="Proteomes" id="UP000023152"/>
    </source>
</evidence>
<gene>
    <name evidence="2" type="ORF">RFI_16867</name>
</gene>
<dbReference type="Proteomes" id="UP000023152">
    <property type="component" value="Unassembled WGS sequence"/>
</dbReference>
<accession>X6N258</accession>
<organism evidence="2 3">
    <name type="scientific">Reticulomyxa filosa</name>
    <dbReference type="NCBI Taxonomy" id="46433"/>
    <lineage>
        <taxon>Eukaryota</taxon>
        <taxon>Sar</taxon>
        <taxon>Rhizaria</taxon>
        <taxon>Retaria</taxon>
        <taxon>Foraminifera</taxon>
        <taxon>Monothalamids</taxon>
        <taxon>Reticulomyxidae</taxon>
        <taxon>Reticulomyxa</taxon>
    </lineage>
</organism>
<feature type="region of interest" description="Disordered" evidence="1">
    <location>
        <begin position="1"/>
        <end position="32"/>
    </location>
</feature>
<evidence type="ECO:0000256" key="1">
    <source>
        <dbReference type="SAM" id="MobiDB-lite"/>
    </source>
</evidence>
<dbReference type="AlphaFoldDB" id="X6N258"/>
<proteinExistence type="predicted"/>
<sequence>MMMMKKKNDNDNDNDNGNGNGNSTVDTDVNGDDTRVSTLLEIKKDVMMNSNVYEQVNIQDESKISTMTTTTTTTTTATTTTTTTTTTAATQYLHASHQSSDILSSSPLGHCLTNRSSVSTIEHSQPIPQDHLQSYHVSSN</sequence>
<keyword evidence="3" id="KW-1185">Reference proteome</keyword>
<feature type="compositionally biased region" description="Basic and acidic residues" evidence="1">
    <location>
        <begin position="1"/>
        <end position="10"/>
    </location>
</feature>
<reference evidence="2 3" key="1">
    <citation type="journal article" date="2013" name="Curr. Biol.">
        <title>The Genome of the Foraminiferan Reticulomyxa filosa.</title>
        <authorList>
            <person name="Glockner G."/>
            <person name="Hulsmann N."/>
            <person name="Schleicher M."/>
            <person name="Noegel A.A."/>
            <person name="Eichinger L."/>
            <person name="Gallinger C."/>
            <person name="Pawlowski J."/>
            <person name="Sierra R."/>
            <person name="Euteneuer U."/>
            <person name="Pillet L."/>
            <person name="Moustafa A."/>
            <person name="Platzer M."/>
            <person name="Groth M."/>
            <person name="Szafranski K."/>
            <person name="Schliwa M."/>
        </authorList>
    </citation>
    <scope>NUCLEOTIDE SEQUENCE [LARGE SCALE GENOMIC DNA]</scope>
</reference>
<dbReference type="EMBL" id="ASPP01012703">
    <property type="protein sequence ID" value="ETO20350.1"/>
    <property type="molecule type" value="Genomic_DNA"/>
</dbReference>
<feature type="non-terminal residue" evidence="2">
    <location>
        <position position="140"/>
    </location>
</feature>
<comment type="caution">
    <text evidence="2">The sequence shown here is derived from an EMBL/GenBank/DDBJ whole genome shotgun (WGS) entry which is preliminary data.</text>
</comment>
<name>X6N258_RETFI</name>
<protein>
    <submittedName>
        <fullName evidence="2">Leucine rich repeat domain protein</fullName>
    </submittedName>
</protein>